<dbReference type="RefSeq" id="WP_105247350.1">
    <property type="nucleotide sequence ID" value="NZ_PSZM01000044.1"/>
</dbReference>
<accession>A0A2S8A8K3</accession>
<protein>
    <submittedName>
        <fullName evidence="2">DUF4290 domain-containing protein</fullName>
    </submittedName>
</protein>
<evidence type="ECO:0000256" key="1">
    <source>
        <dbReference type="SAM" id="MobiDB-lite"/>
    </source>
</evidence>
<dbReference type="OrthoDB" id="1466969at2"/>
<feature type="compositionally biased region" description="Low complexity" evidence="1">
    <location>
        <begin position="182"/>
        <end position="222"/>
    </location>
</feature>
<name>A0A2S8A8K3_9FLAO</name>
<evidence type="ECO:0000313" key="2">
    <source>
        <dbReference type="EMBL" id="PQL90905.1"/>
    </source>
</evidence>
<organism evidence="2 3">
    <name type="scientific">Apibacter adventoris</name>
    <dbReference type="NCBI Taxonomy" id="1679466"/>
    <lineage>
        <taxon>Bacteria</taxon>
        <taxon>Pseudomonadati</taxon>
        <taxon>Bacteroidota</taxon>
        <taxon>Flavobacteriia</taxon>
        <taxon>Flavobacteriales</taxon>
        <taxon>Weeksellaceae</taxon>
        <taxon>Apibacter</taxon>
    </lineage>
</organism>
<dbReference type="EMBL" id="PSZM01000044">
    <property type="protein sequence ID" value="PQL90905.1"/>
    <property type="molecule type" value="Genomic_DNA"/>
</dbReference>
<keyword evidence="3" id="KW-1185">Reference proteome</keyword>
<feature type="region of interest" description="Disordered" evidence="1">
    <location>
        <begin position="180"/>
        <end position="222"/>
    </location>
</feature>
<dbReference type="AlphaFoldDB" id="A0A2S8A8K3"/>
<evidence type="ECO:0000313" key="3">
    <source>
        <dbReference type="Proteomes" id="UP000238042"/>
    </source>
</evidence>
<dbReference type="InterPro" id="IPR025632">
    <property type="entry name" value="DUF4290"/>
</dbReference>
<dbReference type="Pfam" id="PF14123">
    <property type="entry name" value="DUF4290"/>
    <property type="match status" value="1"/>
</dbReference>
<gene>
    <name evidence="2" type="ORF">C4S77_09565</name>
</gene>
<reference evidence="2 3" key="1">
    <citation type="submission" date="2018-02" db="EMBL/GenBank/DDBJ databases">
        <title>Genome sequences of Apibacter spp., gut symbionts of Asian honey bees.</title>
        <authorList>
            <person name="Kwong W.K."/>
            <person name="Steele M.I."/>
            <person name="Moran N.A."/>
        </authorList>
    </citation>
    <scope>NUCLEOTIDE SEQUENCE [LARGE SCALE GENOMIC DNA]</scope>
    <source>
        <strain evidence="3">wkB301</strain>
    </source>
</reference>
<comment type="caution">
    <text evidence="2">The sequence shown here is derived from an EMBL/GenBank/DDBJ whole genome shotgun (WGS) entry which is preliminary data.</text>
</comment>
<proteinExistence type="predicted"/>
<dbReference type="Proteomes" id="UP000238042">
    <property type="component" value="Unassembled WGS sequence"/>
</dbReference>
<sequence length="222" mass="26157">MEYNTQRKKLIIPEYGRHIQLLVDHCMTIADEKERNKFAKSIIDVMGDLNPHLRDIPDFQHKLWDQLFMMSNFQLKVDSPYPIPTRETMYTPPNKMKYPVNESKYRYYGNNVKKMIEVAGAWEEGEKKDGLTYAIANQMKKNYLKWNKDQVEDEVIFHHLEELSGGKLKAVEGETLMTVIPTNTNNNSHTSNKGKNRNNINNNRNNNFKNQKKNNNYTKNKK</sequence>